<evidence type="ECO:0000256" key="1">
    <source>
        <dbReference type="ARBA" id="ARBA00022905"/>
    </source>
</evidence>
<evidence type="ECO:0000313" key="5">
    <source>
        <dbReference type="EMBL" id="MEH7827979.1"/>
    </source>
</evidence>
<comment type="similarity">
    <text evidence="3">Belongs to the PqqC family.</text>
</comment>
<evidence type="ECO:0000259" key="4">
    <source>
        <dbReference type="Pfam" id="PF03070"/>
    </source>
</evidence>
<dbReference type="EMBL" id="JBALHR010000003">
    <property type="protein sequence ID" value="MEH7827979.1"/>
    <property type="molecule type" value="Genomic_DNA"/>
</dbReference>
<reference evidence="5" key="1">
    <citation type="submission" date="2024-02" db="EMBL/GenBank/DDBJ databases">
        <title>Genome sequences of strain Gemmobacter sp. JM10B15.</title>
        <authorList>
            <person name="Zhang M."/>
        </authorList>
    </citation>
    <scope>NUCLEOTIDE SEQUENCE</scope>
    <source>
        <strain evidence="5">JM10B15</strain>
    </source>
</reference>
<comment type="function">
    <text evidence="3">Ring cyclization and eight-electron oxidation of 3a-(2-amino-2-carboxyethyl)-4,5-dioxo-4,5,6,7,8,9-hexahydroquinoline-7,9-dicarboxylic-acid to PQQ.</text>
</comment>
<dbReference type="GO" id="GO:0033732">
    <property type="term" value="F:pyrroloquinoline-quinone synthase activity"/>
    <property type="evidence" value="ECO:0007669"/>
    <property type="project" value="UniProtKB-EC"/>
</dbReference>
<keyword evidence="6" id="KW-1185">Reference proteome</keyword>
<dbReference type="Pfam" id="PF03070">
    <property type="entry name" value="TENA_THI-4"/>
    <property type="match status" value="1"/>
</dbReference>
<dbReference type="NCBIfam" id="TIGR02111">
    <property type="entry name" value="PQQ_syn_pqqC"/>
    <property type="match status" value="1"/>
</dbReference>
<dbReference type="InterPro" id="IPR039068">
    <property type="entry name" value="PqqC-like"/>
</dbReference>
<comment type="pathway">
    <text evidence="3">Cofactor biosynthesis; pyrroloquinoline quinone biosynthesis.</text>
</comment>
<sequence>MTAFMTPPAIDAPLPRAEFEARLRAIGDARYHDKHPFHDRLHSGQCSMTEVQAWVINRWHYQSSIPMKDAAFMSRCRDPDLRRAWRSRIDDHDGGPESGGGIRRWLKLAEGVGLDPEYVASGAGVMPATRFAVDAYVRFVRDEPLIAAMASSLTEMFAPAIHTRRIDGLLEHYSFANPETVSYFRHRLTEAPKDVRFTLDWVLTHAVTRADQEAAIAALTFKTDVLWAQLDALWNGYVEGRIPPGAWQPGEGQAR</sequence>
<comment type="catalytic activity">
    <reaction evidence="3">
        <text>6-(2-amino-2-carboxyethyl)-7,8-dioxo-1,2,3,4,7,8-hexahydroquinoline-2,4-dicarboxylate + 3 O2 = pyrroloquinoline quinone + 2 H2O2 + 2 H2O + H(+)</text>
        <dbReference type="Rhea" id="RHEA:10692"/>
        <dbReference type="ChEBI" id="CHEBI:15377"/>
        <dbReference type="ChEBI" id="CHEBI:15378"/>
        <dbReference type="ChEBI" id="CHEBI:15379"/>
        <dbReference type="ChEBI" id="CHEBI:16240"/>
        <dbReference type="ChEBI" id="CHEBI:58442"/>
        <dbReference type="ChEBI" id="CHEBI:58778"/>
        <dbReference type="EC" id="1.3.3.11"/>
    </reaction>
</comment>
<gene>
    <name evidence="3 5" type="primary">pqqC</name>
    <name evidence="5" type="ORF">V6590_07450</name>
</gene>
<dbReference type="InterPro" id="IPR011845">
    <property type="entry name" value="PqqC"/>
</dbReference>
<dbReference type="RefSeq" id="WP_335421456.1">
    <property type="nucleotide sequence ID" value="NZ_JBALHR010000003.1"/>
</dbReference>
<evidence type="ECO:0000313" key="6">
    <source>
        <dbReference type="Proteomes" id="UP001431963"/>
    </source>
</evidence>
<dbReference type="Proteomes" id="UP001431963">
    <property type="component" value="Unassembled WGS sequence"/>
</dbReference>
<keyword evidence="2 3" id="KW-0560">Oxidoreductase</keyword>
<dbReference type="InterPro" id="IPR004305">
    <property type="entry name" value="Thiaminase-2/PQQC"/>
</dbReference>
<accession>A0ABU8BV67</accession>
<evidence type="ECO:0000256" key="2">
    <source>
        <dbReference type="ARBA" id="ARBA00023002"/>
    </source>
</evidence>
<name>A0ABU8BV67_9RHOB</name>
<dbReference type="HAMAP" id="MF_00654">
    <property type="entry name" value="PQQ_syn_PqqC"/>
    <property type="match status" value="1"/>
</dbReference>
<evidence type="ECO:0000256" key="3">
    <source>
        <dbReference type="HAMAP-Rule" id="MF_00654"/>
    </source>
</evidence>
<dbReference type="InterPro" id="IPR016084">
    <property type="entry name" value="Haem_Oase-like_multi-hlx"/>
</dbReference>
<dbReference type="SUPFAM" id="SSF48613">
    <property type="entry name" value="Heme oxygenase-like"/>
    <property type="match status" value="1"/>
</dbReference>
<protein>
    <recommendedName>
        <fullName evidence="3">Pyrroloquinoline-quinone synthase</fullName>
        <ecNumber evidence="3">1.3.3.11</ecNumber>
    </recommendedName>
    <alternativeName>
        <fullName evidence="3">Coenzyme PQQ synthesis protein C</fullName>
    </alternativeName>
    <alternativeName>
        <fullName evidence="3">Pyrroloquinoline quinone biosynthesis protein C</fullName>
    </alternativeName>
</protein>
<dbReference type="EC" id="1.3.3.11" evidence="3"/>
<dbReference type="PANTHER" id="PTHR40279">
    <property type="entry name" value="PQQC-LIKE PROTEIN"/>
    <property type="match status" value="1"/>
</dbReference>
<proteinExistence type="inferred from homology"/>
<dbReference type="PANTHER" id="PTHR40279:SF3">
    <property type="entry name" value="4-AMINOBENZOATE SYNTHASE"/>
    <property type="match status" value="1"/>
</dbReference>
<organism evidence="5 6">
    <name type="scientific">Gemmobacter denitrificans</name>
    <dbReference type="NCBI Taxonomy" id="3123040"/>
    <lineage>
        <taxon>Bacteria</taxon>
        <taxon>Pseudomonadati</taxon>
        <taxon>Pseudomonadota</taxon>
        <taxon>Alphaproteobacteria</taxon>
        <taxon>Rhodobacterales</taxon>
        <taxon>Paracoccaceae</taxon>
        <taxon>Gemmobacter</taxon>
    </lineage>
</organism>
<keyword evidence="1 3" id="KW-0884">PQQ biosynthesis</keyword>
<feature type="domain" description="Thiaminase-2/PQQC" evidence="4">
    <location>
        <begin position="21"/>
        <end position="231"/>
    </location>
</feature>
<dbReference type="Gene3D" id="1.20.910.10">
    <property type="entry name" value="Heme oxygenase-like"/>
    <property type="match status" value="1"/>
</dbReference>
<comment type="caution">
    <text evidence="5">The sequence shown here is derived from an EMBL/GenBank/DDBJ whole genome shotgun (WGS) entry which is preliminary data.</text>
</comment>